<reference evidence="1 2" key="1">
    <citation type="submission" date="2014-03" db="EMBL/GenBank/DDBJ databases">
        <authorList>
            <person name="Yoder B.A."/>
            <person name="Colicchio M.A."/>
            <person name="Schafer C.E."/>
            <person name="Abrahim M.R."/>
            <person name="Adkins N.L."/>
            <person name="Burke K.A."/>
            <person name="Churilla B.M."/>
            <person name="Cohen K.L."/>
            <person name="Fasoranti T.O."/>
            <person name="Genkil J.S."/>
            <person name="Kramer Z.J."/>
            <person name="Prout A.K."/>
            <person name="Schwarz A.G."/>
            <person name="Tish M."/>
            <person name="Vispute N."/>
            <person name="Wilkes K.E."/>
            <person name="Williams C.R."/>
            <person name="Xiao X."/>
            <person name="Yu V.J."/>
            <person name="Lapin J.S."/>
            <person name="Ott C.T."/>
            <person name="Walburn T.D."/>
            <person name="Bradley K.W."/>
            <person name="Clarke D.Q."/>
            <person name="Lewis M.F."/>
            <person name="Barker L.P."/>
            <person name="Bailey C."/>
            <person name="Asai D.J."/>
            <person name="Bowman C.A."/>
            <person name="Russell D.A."/>
            <person name="Pope W.H."/>
            <person name="Jacobs-Sera D."/>
            <person name="Hendrix R.W."/>
            <person name="Hatfull G.F."/>
        </authorList>
    </citation>
    <scope>NUCLEOTIDE SEQUENCE [LARGE SCALE GENOMIC DNA]</scope>
</reference>
<proteinExistence type="predicted"/>
<name>A0A068F3M1_9CAUD</name>
<dbReference type="GO" id="GO:0003676">
    <property type="term" value="F:nucleic acid binding"/>
    <property type="evidence" value="ECO:0007669"/>
    <property type="project" value="InterPro"/>
</dbReference>
<dbReference type="EMBL" id="KJ567043">
    <property type="protein sequence ID" value="AID58948.1"/>
    <property type="molecule type" value="Genomic_DNA"/>
</dbReference>
<organism evidence="1 2">
    <name type="scientific">Mycobacterium phage Gaia</name>
    <dbReference type="NCBI Taxonomy" id="1486472"/>
    <lineage>
        <taxon>Viruses</taxon>
        <taxon>Duplodnaviria</taxon>
        <taxon>Heunggongvirae</taxon>
        <taxon>Uroviricota</taxon>
        <taxon>Caudoviricetes</taxon>
        <taxon>Gaiavirus</taxon>
        <taxon>Gaiavirus gaia</taxon>
    </lineage>
</organism>
<protein>
    <submittedName>
        <fullName evidence="1">DnaQ-like DNA polymerase III subunit</fullName>
    </submittedName>
</protein>
<dbReference type="Proteomes" id="UP000027491">
    <property type="component" value="Segment"/>
</dbReference>
<dbReference type="RefSeq" id="YP_009124871.1">
    <property type="nucleotide sequence ID" value="NC_026590.1"/>
</dbReference>
<dbReference type="OrthoDB" id="5039at10239"/>
<accession>A0A068F3M1</accession>
<sequence>MGALAKILNDAPGKTITEGVRSRILILDVERLPGITKQYWWDRGDLKNRYIHYETVEREPRTTIVCAKWYDSPDVIQLAEWDKGGRKKFLKEVHKLLQQADIVVGHNVDQADLPWLRGDMHIEAGLPPLPPFKTVDTLKVLRTEFKSGAPFKSLDAFCQIAGIPSKTDAYDRHAMERAVEGSIEDQERLTAYCVGDVLATQGLYDFLRPHIRNHPALLVDGSDSLTTCNRCGSQTKPIAKRYVANVMTYSMQRCTNCGGHSRLSIEPQRMSIARGV</sequence>
<dbReference type="GeneID" id="23679635"/>
<dbReference type="KEGG" id="vg:23679635"/>
<dbReference type="Gene3D" id="3.30.420.10">
    <property type="entry name" value="Ribonuclease H-like superfamily/Ribonuclease H"/>
    <property type="match status" value="1"/>
</dbReference>
<keyword evidence="2" id="KW-1185">Reference proteome</keyword>
<evidence type="ECO:0000313" key="2">
    <source>
        <dbReference type="Proteomes" id="UP000027491"/>
    </source>
</evidence>
<dbReference type="InterPro" id="IPR012337">
    <property type="entry name" value="RNaseH-like_sf"/>
</dbReference>
<dbReference type="SUPFAM" id="SSF53098">
    <property type="entry name" value="Ribonuclease H-like"/>
    <property type="match status" value="1"/>
</dbReference>
<evidence type="ECO:0000313" key="1">
    <source>
        <dbReference type="EMBL" id="AID58948.1"/>
    </source>
</evidence>
<gene>
    <name evidence="1" type="primary">129</name>
    <name evidence="1" type="ORF">PBI_GAIA_129</name>
</gene>
<dbReference type="InterPro" id="IPR036397">
    <property type="entry name" value="RNaseH_sf"/>
</dbReference>